<keyword evidence="4" id="KW-1185">Reference proteome</keyword>
<dbReference type="InterPro" id="IPR056884">
    <property type="entry name" value="NPHP3-like_N"/>
</dbReference>
<evidence type="ECO:0000313" key="4">
    <source>
        <dbReference type="Proteomes" id="UP000663828"/>
    </source>
</evidence>
<dbReference type="Pfam" id="PF24883">
    <property type="entry name" value="NPHP3_N"/>
    <property type="match status" value="1"/>
</dbReference>
<dbReference type="Gene3D" id="3.40.50.300">
    <property type="entry name" value="P-loop containing nucleotide triphosphate hydrolases"/>
    <property type="match status" value="1"/>
</dbReference>
<sequence length="2209" mass="256990">MVDEIQKLKKDIAANNVLVFVGSDVSVYTANGDENVCFWKGLLKQGLRQCYLLNEIDDANFQDMMSKLDANITKLNDYLSIADQIKHWFSKHPNAYEEWLINTLGELHPQKPDMMKAIAELNCPILTTNYDSLLGDLLNKGTLTWSRYQYEDPSIDIKDFILHVHGSFRHTDTVVFNSDDYNKLHENKFAKVKLKTLTQGKTLLFIGYGTGILDPSFCKLLQWISDITAPHCPTIYKLVRSNIKYSVLENIIEIPYGNTFDDLILFTKNLSSFSTFRRENLPFASRQELVRQKYLNYMIQEYGHVSIFGSANNDISLPLESVYVELKFDPTHPSIKAMKALDMNEEFKRKVLSNGFFTSNEKSKLIQAIFERHSFNPETIYRDLMVDQWLDVLLNNREIFSLDEASVIKGKISRLKREILGNNNLTEAKQYQIQQAYNEFKHFIVLGHPGSGKTTISKWLVINMAQQCLGKTNKLFNKNDHRMKEKIPILIPIWKYVDQIKDNSKQQKRSLLQFLQENSTMNSLLFTKEEREDLSLLMTEYILHGNVLIIFEGLDEVPAHVDRSDLMKEINMLLERSIDYDVKSGKLIYSLHEQKEINNTKDPTIGNRVIITSRIEGNYFEEINFYIPRLTIQDMSNEALKMFCSSYTKCIRGEAIDESLASQLYTDITENKDIFQLAINPQLASVIAAVYNQYDDKLPEKRIDLYDKAIEKMIERLVTSSLHQDLRLTVTMLWTILQDIAEYLHSRVDGLSESNLRDIIQKQKVFSDAEDSTSKLVDIFKYKVGLLNEFGYNSFRFIHRTFQEYLAAKNIVYSNGIQRSEGVIYQTIRNKIDVPNWRVPLYMTFGILSKYHRENGLFDRILTRLLAHEQTSSVSTLIVPFVIIDSLSDIYFPSTCSQRQMIRILADMLLSDYKDLSGFSRLKEHQELIHFYFSKLNKISIITMIGWFNEKLQDKQHLAPCANIIYQLKWYCPKFHETFLQNLPYDSQVWNWPIDALLRYYSTEVKDSAVTSQLKVKHKFLTNVDLLNFVKADSEWLCLIIALYGGHKNHNVASTIAELNQLCLFLCLSDSERAPFLFYFQNIWGVEDPAYNMAVHADKIENGNHWNDLPIISTDDIYKESFHTTKICELLAKQRSKSDLVNEFRRQINTQQCCLGSKIEAFLVLIVLEDFDFVKVTIKNEDDVFIKHFVGRLEQTISALKDPIARSSSHMIPHLLNTYNHVKTNTRDCDLKFADYCTIHLSSVANSGGLPLDTSALADAVEDLNDKYALYAEYFAFKLTDSFRGQMEHDVKECLDTCMKSMHSDVLIQSFLKINDAVQIYKPLRAYSWPMDRFPFRLIQTDDIPIAFFNCLENIHPNLTIALETICDIFIRDGYFVRNPELIPSIILLVFGVISKDLNITNIYAKLLGDVTDEVNIKEFLMARISSMSNPYYKARALYQFAQYDDERNLKLLTEAFDQAKIIPDASLRFQVLEKIYAVLQVKQTNQNAFTQTIIREMISTWNQIEHLHDRTIASIRLAFYGLRDFRKKYLTHALEALSHMDENTDKIRLLVKLKPLMSVYTDLQDTLNLIINNLQNETYRNFVHGLYGKILCTQKYKDLSTNNQLECLFRLFTNLNDAKMMIGEDQSLTRLWINLYRDVDNQSHLEKLLKIGLVDELFLTPQVAVIIDELIQQGREDAISVLYPYIIKPSNEVLPIVQRWFTDYHDKKINKLAALLLAESKCIFELAIHTIVDLFKIDNDQMRYRAQRVFQHPERDPTIPSKKISVLGERTVLKILQTASMEHLPRVTIYLRSFFSDVLWDDPEIFENMQKSVAKLKEEKPVRSGRMWFFHRIKFINQQTWNALINSAQLSTDASYIEELLHSVMNLTINGKIRQDQWQQFAVVLATVDTTRFSEKVYLTRRELHIIDFILEEVCVSADLNDEFYFMNLESKLIDQCTTQVENFHRTTYDRMQDISFCNFRVSVMELNKEILQRIENTPITLTILENLIQWLIQKLLMFNESDDSIYSLMIIDNLLSLVAACVQKEDYFYRKITNNQNFDKFQMIKLLVKTIHYHPYFPARGSAFILLAAIDLPDHRIIIDVLSALFDENLVKEYTTIGMPLIHLSSNEFVDDLLKSLTNESAIKVYETLKIITQFVLDEKLDAHTKSKIVQYLAHEIGEFKSKKVVSYYYTDVSIPFTTTLENELYKTWTKIQGLSGKTQYAITTNQ</sequence>
<dbReference type="SUPFAM" id="SSF52540">
    <property type="entry name" value="P-loop containing nucleoside triphosphate hydrolases"/>
    <property type="match status" value="2"/>
</dbReference>
<organism evidence="3 4">
    <name type="scientific">Adineta ricciae</name>
    <name type="common">Rotifer</name>
    <dbReference type="NCBI Taxonomy" id="249248"/>
    <lineage>
        <taxon>Eukaryota</taxon>
        <taxon>Metazoa</taxon>
        <taxon>Spiralia</taxon>
        <taxon>Gnathifera</taxon>
        <taxon>Rotifera</taxon>
        <taxon>Eurotatoria</taxon>
        <taxon>Bdelloidea</taxon>
        <taxon>Adinetida</taxon>
        <taxon>Adinetidae</taxon>
        <taxon>Adineta</taxon>
    </lineage>
</organism>
<dbReference type="EMBL" id="CAJNOR010000107">
    <property type="protein sequence ID" value="CAF0799682.1"/>
    <property type="molecule type" value="Genomic_DNA"/>
</dbReference>
<proteinExistence type="predicted"/>
<feature type="domain" description="Nephrocystin 3-like N-terminal" evidence="2">
    <location>
        <begin position="428"/>
        <end position="572"/>
    </location>
</feature>
<gene>
    <name evidence="3" type="ORF">XAT740_LOCUS2911</name>
</gene>
<evidence type="ECO:0000259" key="2">
    <source>
        <dbReference type="Pfam" id="PF24883"/>
    </source>
</evidence>
<evidence type="ECO:0000256" key="1">
    <source>
        <dbReference type="ARBA" id="ARBA00022737"/>
    </source>
</evidence>
<evidence type="ECO:0000313" key="3">
    <source>
        <dbReference type="EMBL" id="CAF0799682.1"/>
    </source>
</evidence>
<dbReference type="Proteomes" id="UP000663828">
    <property type="component" value="Unassembled WGS sequence"/>
</dbReference>
<accession>A0A813SQG2</accession>
<keyword evidence="1" id="KW-0677">Repeat</keyword>
<protein>
    <recommendedName>
        <fullName evidence="2">Nephrocystin 3-like N-terminal domain-containing protein</fullName>
    </recommendedName>
</protein>
<name>A0A813SQG2_ADIRI</name>
<dbReference type="InterPro" id="IPR027417">
    <property type="entry name" value="P-loop_NTPase"/>
</dbReference>
<comment type="caution">
    <text evidence="3">The sequence shown here is derived from an EMBL/GenBank/DDBJ whole genome shotgun (WGS) entry which is preliminary data.</text>
</comment>
<dbReference type="Pfam" id="PF13289">
    <property type="entry name" value="SIR2_2"/>
    <property type="match status" value="1"/>
</dbReference>
<reference evidence="3" key="1">
    <citation type="submission" date="2021-02" db="EMBL/GenBank/DDBJ databases">
        <authorList>
            <person name="Nowell W R."/>
        </authorList>
    </citation>
    <scope>NUCLEOTIDE SEQUENCE</scope>
</reference>